<dbReference type="RefSeq" id="WP_053950739.1">
    <property type="nucleotide sequence ID" value="NZ_CP010552.1"/>
</dbReference>
<protein>
    <recommendedName>
        <fullName evidence="6">Exodeoxyribonuclease 7 small subunit</fullName>
        <ecNumber evidence="6">3.1.11.6</ecNumber>
    </recommendedName>
    <alternativeName>
        <fullName evidence="6">Exodeoxyribonuclease VII small subunit</fullName>
        <shortName evidence="6">Exonuclease VII small subunit</shortName>
    </alternativeName>
</protein>
<evidence type="ECO:0000256" key="6">
    <source>
        <dbReference type="HAMAP-Rule" id="MF_00337"/>
    </source>
</evidence>
<accession>A0A0M5LEH5</accession>
<dbReference type="AlphaFoldDB" id="A0A0M5LEH5"/>
<dbReference type="GO" id="GO:0008855">
    <property type="term" value="F:exodeoxyribonuclease VII activity"/>
    <property type="evidence" value="ECO:0007669"/>
    <property type="project" value="UniProtKB-UniRule"/>
</dbReference>
<dbReference type="Pfam" id="PF02609">
    <property type="entry name" value="Exonuc_VII_S"/>
    <property type="match status" value="1"/>
</dbReference>
<comment type="subcellular location">
    <subcellularLocation>
        <location evidence="6">Cytoplasm</location>
    </subcellularLocation>
</comment>
<dbReference type="GO" id="GO:0005829">
    <property type="term" value="C:cytosol"/>
    <property type="evidence" value="ECO:0007669"/>
    <property type="project" value="TreeGrafter"/>
</dbReference>
<evidence type="ECO:0000256" key="1">
    <source>
        <dbReference type="ARBA" id="ARBA00009998"/>
    </source>
</evidence>
<comment type="similarity">
    <text evidence="1 6">Belongs to the XseB family.</text>
</comment>
<keyword evidence="8" id="KW-1185">Reference proteome</keyword>
<dbReference type="InterPro" id="IPR003761">
    <property type="entry name" value="Exonuc_VII_S"/>
</dbReference>
<reference evidence="7 8" key="1">
    <citation type="journal article" date="2015" name="Genome Announc.">
        <title>Genome Sequence of 'Candidatus Thioglobus autotrophica' Strain EF1, a Chemoautotroph from the SUP05 Clade of Marine Gammaproteobacteria.</title>
        <authorList>
            <person name="Shah V."/>
            <person name="Morris R.M."/>
        </authorList>
    </citation>
    <scope>NUCLEOTIDE SEQUENCE [LARGE SCALE GENOMIC DNA]</scope>
    <source>
        <strain evidence="7 8">EF1</strain>
    </source>
</reference>
<dbReference type="PIRSF" id="PIRSF006488">
    <property type="entry name" value="Exonuc_VII_S"/>
    <property type="match status" value="1"/>
</dbReference>
<dbReference type="PATRIC" id="fig|1705394.5.peg.54"/>
<dbReference type="Proteomes" id="UP000058020">
    <property type="component" value="Chromosome"/>
</dbReference>
<dbReference type="EMBL" id="CP010552">
    <property type="protein sequence ID" value="ALE51828.1"/>
    <property type="molecule type" value="Genomic_DNA"/>
</dbReference>
<evidence type="ECO:0000256" key="4">
    <source>
        <dbReference type="ARBA" id="ARBA00022801"/>
    </source>
</evidence>
<name>A0A0M5LEH5_9GAMM</name>
<dbReference type="STRING" id="1705394.SP60_00270"/>
<comment type="subunit">
    <text evidence="6">Heterooligomer composed of large and small subunits.</text>
</comment>
<dbReference type="InterPro" id="IPR037004">
    <property type="entry name" value="Exonuc_VII_ssu_sf"/>
</dbReference>
<comment type="catalytic activity">
    <reaction evidence="6">
        <text>Exonucleolytic cleavage in either 5'- to 3'- or 3'- to 5'-direction to yield nucleoside 5'-phosphates.</text>
        <dbReference type="EC" id="3.1.11.6"/>
    </reaction>
</comment>
<dbReference type="PANTHER" id="PTHR34137:SF1">
    <property type="entry name" value="EXODEOXYRIBONUCLEASE 7 SMALL SUBUNIT"/>
    <property type="match status" value="1"/>
</dbReference>
<evidence type="ECO:0000313" key="7">
    <source>
        <dbReference type="EMBL" id="ALE51828.1"/>
    </source>
</evidence>
<dbReference type="NCBIfam" id="TIGR01280">
    <property type="entry name" value="xseB"/>
    <property type="match status" value="1"/>
</dbReference>
<proteinExistence type="inferred from homology"/>
<evidence type="ECO:0000313" key="8">
    <source>
        <dbReference type="Proteomes" id="UP000058020"/>
    </source>
</evidence>
<dbReference type="Gene3D" id="1.10.287.1040">
    <property type="entry name" value="Exonuclease VII, small subunit"/>
    <property type="match status" value="1"/>
</dbReference>
<dbReference type="SUPFAM" id="SSF116842">
    <property type="entry name" value="XseB-like"/>
    <property type="match status" value="1"/>
</dbReference>
<keyword evidence="2 6" id="KW-0963">Cytoplasm</keyword>
<gene>
    <name evidence="6" type="primary">xseB</name>
    <name evidence="7" type="ORF">SP60_00270</name>
</gene>
<keyword evidence="5 6" id="KW-0269">Exonuclease</keyword>
<dbReference type="HAMAP" id="MF_00337">
    <property type="entry name" value="Exonuc_7_S"/>
    <property type="match status" value="1"/>
</dbReference>
<dbReference type="NCBIfam" id="NF002140">
    <property type="entry name" value="PRK00977.1-4"/>
    <property type="match status" value="1"/>
</dbReference>
<keyword evidence="4 6" id="KW-0378">Hydrolase</keyword>
<dbReference type="EC" id="3.1.11.6" evidence="6"/>
<keyword evidence="3 6" id="KW-0540">Nuclease</keyword>
<evidence type="ECO:0000256" key="2">
    <source>
        <dbReference type="ARBA" id="ARBA00022490"/>
    </source>
</evidence>
<comment type="function">
    <text evidence="6">Bidirectionally degrades single-stranded DNA into large acid-insoluble oligonucleotides, which are then degraded further into small acid-soluble oligonucleotides.</text>
</comment>
<organism evidence="7 8">
    <name type="scientific">Candidatus Thioglobus autotrophicus</name>
    <dbReference type="NCBI Taxonomy" id="1705394"/>
    <lineage>
        <taxon>Bacteria</taxon>
        <taxon>Pseudomonadati</taxon>
        <taxon>Pseudomonadota</taxon>
        <taxon>Gammaproteobacteria</taxon>
        <taxon>Candidatus Pseudothioglobaceae</taxon>
        <taxon>Candidatus Thioglobus</taxon>
    </lineage>
</organism>
<dbReference type="KEGG" id="tho:SP60_00270"/>
<evidence type="ECO:0000256" key="5">
    <source>
        <dbReference type="ARBA" id="ARBA00022839"/>
    </source>
</evidence>
<dbReference type="GO" id="GO:0009318">
    <property type="term" value="C:exodeoxyribonuclease VII complex"/>
    <property type="evidence" value="ECO:0007669"/>
    <property type="project" value="UniProtKB-UniRule"/>
</dbReference>
<dbReference type="PANTHER" id="PTHR34137">
    <property type="entry name" value="EXODEOXYRIBONUCLEASE 7 SMALL SUBUNIT"/>
    <property type="match status" value="1"/>
</dbReference>
<dbReference type="OrthoDB" id="9801128at2"/>
<dbReference type="GO" id="GO:0006308">
    <property type="term" value="P:DNA catabolic process"/>
    <property type="evidence" value="ECO:0007669"/>
    <property type="project" value="UniProtKB-UniRule"/>
</dbReference>
<evidence type="ECO:0000256" key="3">
    <source>
        <dbReference type="ARBA" id="ARBA00022722"/>
    </source>
</evidence>
<sequence length="74" mass="8193">MTKRFDFNKGLVDLEEIVKTMESGDLSLEDSLAYFSKGVELTKSCQLALDKASQKISKLTEQDGFTSEAPLNDS</sequence>